<dbReference type="Proteomes" id="UP001463665">
    <property type="component" value="Chromosome"/>
</dbReference>
<dbReference type="RefSeq" id="WP_345766992.1">
    <property type="nucleotide sequence ID" value="NZ_CP154834.1"/>
</dbReference>
<keyword evidence="2" id="KW-1185">Reference proteome</keyword>
<name>A0AAU6WQT0_9FLAO</name>
<sequence>MTLLIIFIGIAIVYYLFQKSRINRIEKQEYLREKKDEKFEQLLDLARKQDAAKSKADNINNNQEN</sequence>
<evidence type="ECO:0000313" key="2">
    <source>
        <dbReference type="Proteomes" id="UP001463665"/>
    </source>
</evidence>
<dbReference type="AlphaFoldDB" id="A0AAU6WQT0"/>
<protein>
    <submittedName>
        <fullName evidence="1">Uncharacterized protein</fullName>
    </submittedName>
</protein>
<gene>
    <name evidence="1" type="ORF">AAFP95_04105</name>
</gene>
<organism evidence="1 2">
    <name type="scientific">Chryseobacterium endophyticum</name>
    <dbReference type="NCBI Taxonomy" id="1854762"/>
    <lineage>
        <taxon>Bacteria</taxon>
        <taxon>Pseudomonadati</taxon>
        <taxon>Bacteroidota</taxon>
        <taxon>Flavobacteriia</taxon>
        <taxon>Flavobacteriales</taxon>
        <taxon>Weeksellaceae</taxon>
        <taxon>Chryseobacterium group</taxon>
        <taxon>Chryseobacterium</taxon>
    </lineage>
</organism>
<reference evidence="1 2" key="1">
    <citation type="submission" date="2024-04" db="EMBL/GenBank/DDBJ databases">
        <title>Genome sequencing and assembly of rice foliar adapted Chryseobacterium endophyticum OsEnb-ALM-A6.</title>
        <authorList>
            <person name="Kumar S."/>
            <person name="Javed M."/>
            <person name="Chouhan V."/>
            <person name="Charishma K."/>
            <person name="Patel A."/>
            <person name="Kumar M."/>
            <person name="Sahu K.P."/>
            <person name="Kumar A."/>
        </authorList>
    </citation>
    <scope>NUCLEOTIDE SEQUENCE [LARGE SCALE GENOMIC DNA]</scope>
    <source>
        <strain evidence="1 2">OsEnb-ALM-A6</strain>
    </source>
</reference>
<evidence type="ECO:0000313" key="1">
    <source>
        <dbReference type="EMBL" id="XAO75169.1"/>
    </source>
</evidence>
<dbReference type="EMBL" id="CP154834">
    <property type="protein sequence ID" value="XAO75169.1"/>
    <property type="molecule type" value="Genomic_DNA"/>
</dbReference>
<proteinExistence type="predicted"/>
<accession>A0AAU6WQT0</accession>